<dbReference type="InterPro" id="IPR022764">
    <property type="entry name" value="Peptidase_S54_rhomboid_dom"/>
</dbReference>
<dbReference type="Pfam" id="PF01694">
    <property type="entry name" value="Rhomboid"/>
    <property type="match status" value="1"/>
</dbReference>
<protein>
    <recommendedName>
        <fullName evidence="8">Peptidase S54 rhomboid domain-containing protein</fullName>
    </recommendedName>
</protein>
<accession>A0A5K7ZMG6</accession>
<feature type="transmembrane region" description="Helical" evidence="7">
    <location>
        <begin position="150"/>
        <end position="173"/>
    </location>
</feature>
<dbReference type="GO" id="GO:0016020">
    <property type="term" value="C:membrane"/>
    <property type="evidence" value="ECO:0007669"/>
    <property type="project" value="UniProtKB-SubCell"/>
</dbReference>
<proteinExistence type="inferred from homology"/>
<dbReference type="PANTHER" id="PTHR43731">
    <property type="entry name" value="RHOMBOID PROTEASE"/>
    <property type="match status" value="1"/>
</dbReference>
<sequence length="489" mass="53645">MLIVPISGKIGWKNPPLVTLAILVINCLVFFLFQINDDQARLEAEHLYLESGLAGIEVPRYMDYLEATGTATDGDLAVDPDDAEGLMRLHFALEADAVFLNRLNGEQVITPRDAVYERWRMLRHDYEEKCNRSVAFAHGLRPATPRVSTFFTYMFLHGSVGHLVGNMVFLWILGCMIEIGAGRALFTGIYLSSGLMAAGLFWLVYPTSTVPLVGASGAIAGLMGAYTVLYGRKTVSVFYSLGFYFNTARIPAIILLPVWIANECYQLFFSGVSHVAYVAHIGGLAGGAVLAFAGARLVGGVNRDSFEEAAEDKVGPLMDDALEHMAHLEMDKASCLFEQILDFSPERVDVLTHLFNIHKLTPESDAFHDITKRLLQVQLKDPATHAAAIGVYQAYAERVRRPALSIPLYLQVAGAMATAGEIAGAEKILLAILKKRPQTPGLPTSLVKLANAFREGGQVDAWKRYRTLVCKHFPDSVEAAIILRANTRA</sequence>
<evidence type="ECO:0000256" key="4">
    <source>
        <dbReference type="ARBA" id="ARBA00022801"/>
    </source>
</evidence>
<dbReference type="InterPro" id="IPR011990">
    <property type="entry name" value="TPR-like_helical_dom_sf"/>
</dbReference>
<dbReference type="KEGG" id="dov:DSCO28_27970"/>
<dbReference type="Gene3D" id="1.25.40.10">
    <property type="entry name" value="Tetratricopeptide repeat domain"/>
    <property type="match status" value="1"/>
</dbReference>
<keyword evidence="4" id="KW-0378">Hydrolase</keyword>
<dbReference type="EMBL" id="AP021876">
    <property type="protein sequence ID" value="BBO82231.1"/>
    <property type="molecule type" value="Genomic_DNA"/>
</dbReference>
<dbReference type="SUPFAM" id="SSF144091">
    <property type="entry name" value="Rhomboid-like"/>
    <property type="match status" value="1"/>
</dbReference>
<dbReference type="InterPro" id="IPR050925">
    <property type="entry name" value="Rhomboid_protease_S54"/>
</dbReference>
<feature type="transmembrane region" description="Helical" evidence="7">
    <location>
        <begin position="267"/>
        <end position="293"/>
    </location>
</feature>
<feature type="transmembrane region" description="Helical" evidence="7">
    <location>
        <begin position="241"/>
        <end position="261"/>
    </location>
</feature>
<feature type="transmembrane region" description="Helical" evidence="7">
    <location>
        <begin position="185"/>
        <end position="204"/>
    </location>
</feature>
<dbReference type="GO" id="GO:0004252">
    <property type="term" value="F:serine-type endopeptidase activity"/>
    <property type="evidence" value="ECO:0007669"/>
    <property type="project" value="InterPro"/>
</dbReference>
<dbReference type="AlphaFoldDB" id="A0A5K7ZMG6"/>
<reference evidence="9 10" key="1">
    <citation type="submission" date="2019-11" db="EMBL/GenBank/DDBJ databases">
        <title>Comparative genomics of hydrocarbon-degrading Desulfosarcina strains.</title>
        <authorList>
            <person name="Watanabe M."/>
            <person name="Kojima H."/>
            <person name="Fukui M."/>
        </authorList>
    </citation>
    <scope>NUCLEOTIDE SEQUENCE [LARGE SCALE GENOMIC DNA]</scope>
    <source>
        <strain evidence="9 10">28bB2T</strain>
    </source>
</reference>
<evidence type="ECO:0000256" key="7">
    <source>
        <dbReference type="SAM" id="Phobius"/>
    </source>
</evidence>
<evidence type="ECO:0000256" key="1">
    <source>
        <dbReference type="ARBA" id="ARBA00004141"/>
    </source>
</evidence>
<comment type="subcellular location">
    <subcellularLocation>
        <location evidence="1">Membrane</location>
        <topology evidence="1">Multi-pass membrane protein</topology>
    </subcellularLocation>
</comment>
<dbReference type="RefSeq" id="WP_155322743.1">
    <property type="nucleotide sequence ID" value="NZ_AP021876.1"/>
</dbReference>
<keyword evidence="5 7" id="KW-1133">Transmembrane helix</keyword>
<evidence type="ECO:0000313" key="9">
    <source>
        <dbReference type="EMBL" id="BBO82231.1"/>
    </source>
</evidence>
<name>A0A5K7ZMG6_9BACT</name>
<keyword evidence="6 7" id="KW-0472">Membrane</keyword>
<feature type="domain" description="Peptidase S54 rhomboid" evidence="8">
    <location>
        <begin position="147"/>
        <end position="294"/>
    </location>
</feature>
<feature type="transmembrane region" description="Helical" evidence="7">
    <location>
        <begin position="17"/>
        <end position="35"/>
    </location>
</feature>
<evidence type="ECO:0000256" key="5">
    <source>
        <dbReference type="ARBA" id="ARBA00022989"/>
    </source>
</evidence>
<keyword evidence="3 7" id="KW-0812">Transmembrane</keyword>
<dbReference type="Gene3D" id="1.20.1540.10">
    <property type="entry name" value="Rhomboid-like"/>
    <property type="match status" value="1"/>
</dbReference>
<evidence type="ECO:0000256" key="6">
    <source>
        <dbReference type="ARBA" id="ARBA00023136"/>
    </source>
</evidence>
<dbReference type="Proteomes" id="UP000425960">
    <property type="component" value="Chromosome"/>
</dbReference>
<evidence type="ECO:0000256" key="2">
    <source>
        <dbReference type="ARBA" id="ARBA00009045"/>
    </source>
</evidence>
<dbReference type="PANTHER" id="PTHR43731:SF14">
    <property type="entry name" value="PRESENILIN-ASSOCIATED RHOMBOID-LIKE PROTEIN, MITOCHONDRIAL"/>
    <property type="match status" value="1"/>
</dbReference>
<organism evidence="9 10">
    <name type="scientific">Desulfosarcina ovata subsp. sediminis</name>
    <dbReference type="NCBI Taxonomy" id="885957"/>
    <lineage>
        <taxon>Bacteria</taxon>
        <taxon>Pseudomonadati</taxon>
        <taxon>Thermodesulfobacteriota</taxon>
        <taxon>Desulfobacteria</taxon>
        <taxon>Desulfobacterales</taxon>
        <taxon>Desulfosarcinaceae</taxon>
        <taxon>Desulfosarcina</taxon>
    </lineage>
</organism>
<evidence type="ECO:0000256" key="3">
    <source>
        <dbReference type="ARBA" id="ARBA00022692"/>
    </source>
</evidence>
<dbReference type="InterPro" id="IPR035952">
    <property type="entry name" value="Rhomboid-like_sf"/>
</dbReference>
<evidence type="ECO:0000259" key="8">
    <source>
        <dbReference type="Pfam" id="PF01694"/>
    </source>
</evidence>
<gene>
    <name evidence="9" type="ORF">DSCO28_27970</name>
</gene>
<feature type="transmembrane region" description="Helical" evidence="7">
    <location>
        <begin position="210"/>
        <end position="229"/>
    </location>
</feature>
<evidence type="ECO:0000313" key="10">
    <source>
        <dbReference type="Proteomes" id="UP000425960"/>
    </source>
</evidence>
<comment type="similarity">
    <text evidence="2">Belongs to the peptidase S54 family.</text>
</comment>